<reference evidence="1 2" key="1">
    <citation type="submission" date="2019-03" db="EMBL/GenBank/DDBJ databases">
        <title>First draft genome of Liparis tanakae, snailfish: a comprehensive survey of snailfish specific genes.</title>
        <authorList>
            <person name="Kim W."/>
            <person name="Song I."/>
            <person name="Jeong J.-H."/>
            <person name="Kim D."/>
            <person name="Kim S."/>
            <person name="Ryu S."/>
            <person name="Song J.Y."/>
            <person name="Lee S.K."/>
        </authorList>
    </citation>
    <scope>NUCLEOTIDE SEQUENCE [LARGE SCALE GENOMIC DNA]</scope>
    <source>
        <tissue evidence="1">Muscle</tissue>
    </source>
</reference>
<evidence type="ECO:0000313" key="1">
    <source>
        <dbReference type="EMBL" id="TNN36650.1"/>
    </source>
</evidence>
<protein>
    <submittedName>
        <fullName evidence="1">Uncharacterized protein</fullName>
    </submittedName>
</protein>
<organism evidence="1 2">
    <name type="scientific">Liparis tanakae</name>
    <name type="common">Tanaka's snailfish</name>
    <dbReference type="NCBI Taxonomy" id="230148"/>
    <lineage>
        <taxon>Eukaryota</taxon>
        <taxon>Metazoa</taxon>
        <taxon>Chordata</taxon>
        <taxon>Craniata</taxon>
        <taxon>Vertebrata</taxon>
        <taxon>Euteleostomi</taxon>
        <taxon>Actinopterygii</taxon>
        <taxon>Neopterygii</taxon>
        <taxon>Teleostei</taxon>
        <taxon>Neoteleostei</taxon>
        <taxon>Acanthomorphata</taxon>
        <taxon>Eupercaria</taxon>
        <taxon>Perciformes</taxon>
        <taxon>Cottioidei</taxon>
        <taxon>Cottales</taxon>
        <taxon>Liparidae</taxon>
        <taxon>Liparis</taxon>
    </lineage>
</organism>
<sequence length="104" mass="10758">MAGKLQKSLEKGSRRPPGVTYADEVVLGEAAGGDVVLQQLLGEVLVHLGRFVGVHGVPQGLVQVCKHSAVSLGGGVIFAWGFFNVTGDSRIKTTTKEGSQGGTI</sequence>
<proteinExistence type="predicted"/>
<dbReference type="AlphaFoldDB" id="A0A4Z2F6Z2"/>
<comment type="caution">
    <text evidence="1">The sequence shown here is derived from an EMBL/GenBank/DDBJ whole genome shotgun (WGS) entry which is preliminary data.</text>
</comment>
<keyword evidence="2" id="KW-1185">Reference proteome</keyword>
<name>A0A4Z2F6Z2_9TELE</name>
<accession>A0A4Z2F6Z2</accession>
<gene>
    <name evidence="1" type="ORF">EYF80_053184</name>
</gene>
<dbReference type="Proteomes" id="UP000314294">
    <property type="component" value="Unassembled WGS sequence"/>
</dbReference>
<evidence type="ECO:0000313" key="2">
    <source>
        <dbReference type="Proteomes" id="UP000314294"/>
    </source>
</evidence>
<dbReference type="EMBL" id="SRLO01001589">
    <property type="protein sequence ID" value="TNN36650.1"/>
    <property type="molecule type" value="Genomic_DNA"/>
</dbReference>